<evidence type="ECO:0000313" key="11">
    <source>
        <dbReference type="EMBL" id="GAA0607179.1"/>
    </source>
</evidence>
<dbReference type="InterPro" id="IPR003918">
    <property type="entry name" value="NADH_UbQ_OxRdtase"/>
</dbReference>
<proteinExistence type="inferred from homology"/>
<keyword evidence="4 7" id="KW-0812">Transmembrane</keyword>
<feature type="transmembrane region" description="Helical" evidence="9">
    <location>
        <begin position="326"/>
        <end position="348"/>
    </location>
</feature>
<dbReference type="PANTHER" id="PTHR42703:SF1">
    <property type="entry name" value="NA(+)_H(+) ANTIPORTER SUBUNIT D1"/>
    <property type="match status" value="1"/>
</dbReference>
<name>A0ABP3RCQ9_9ACTN</name>
<protein>
    <submittedName>
        <fullName evidence="11">Na+/H+ antiporter subunit D</fullName>
    </submittedName>
</protein>
<feature type="transmembrane region" description="Helical" evidence="9">
    <location>
        <begin position="110"/>
        <end position="128"/>
    </location>
</feature>
<feature type="transmembrane region" description="Helical" evidence="9">
    <location>
        <begin position="300"/>
        <end position="320"/>
    </location>
</feature>
<dbReference type="InterPro" id="IPR001750">
    <property type="entry name" value="ND/Mrp_TM"/>
</dbReference>
<accession>A0ABP3RCQ9</accession>
<feature type="transmembrane region" description="Helical" evidence="9">
    <location>
        <begin position="512"/>
        <end position="534"/>
    </location>
</feature>
<dbReference type="PANTHER" id="PTHR42703">
    <property type="entry name" value="NADH DEHYDROGENASE"/>
    <property type="match status" value="1"/>
</dbReference>
<dbReference type="Proteomes" id="UP001500957">
    <property type="component" value="Unassembled WGS sequence"/>
</dbReference>
<gene>
    <name evidence="11" type="ORF">GCM10009547_06390</name>
</gene>
<evidence type="ECO:0000313" key="12">
    <source>
        <dbReference type="Proteomes" id="UP001500957"/>
    </source>
</evidence>
<evidence type="ECO:0000259" key="10">
    <source>
        <dbReference type="Pfam" id="PF00361"/>
    </source>
</evidence>
<evidence type="ECO:0000256" key="5">
    <source>
        <dbReference type="ARBA" id="ARBA00022989"/>
    </source>
</evidence>
<evidence type="ECO:0000256" key="9">
    <source>
        <dbReference type="SAM" id="Phobius"/>
    </source>
</evidence>
<keyword evidence="6 9" id="KW-0472">Membrane</keyword>
<feature type="transmembrane region" description="Helical" evidence="9">
    <location>
        <begin position="403"/>
        <end position="426"/>
    </location>
</feature>
<comment type="subcellular location">
    <subcellularLocation>
        <location evidence="1">Cell membrane</location>
        <topology evidence="1">Multi-pass membrane protein</topology>
    </subcellularLocation>
    <subcellularLocation>
        <location evidence="7">Membrane</location>
        <topology evidence="7">Multi-pass membrane protein</topology>
    </subcellularLocation>
</comment>
<feature type="transmembrane region" description="Helical" evidence="9">
    <location>
        <begin position="275"/>
        <end position="293"/>
    </location>
</feature>
<keyword evidence="5 9" id="KW-1133">Transmembrane helix</keyword>
<feature type="transmembrane region" description="Helical" evidence="9">
    <location>
        <begin position="134"/>
        <end position="153"/>
    </location>
</feature>
<feature type="transmembrane region" description="Helical" evidence="9">
    <location>
        <begin position="207"/>
        <end position="232"/>
    </location>
</feature>
<feature type="region of interest" description="Disordered" evidence="8">
    <location>
        <begin position="558"/>
        <end position="579"/>
    </location>
</feature>
<evidence type="ECO:0000256" key="4">
    <source>
        <dbReference type="ARBA" id="ARBA00022692"/>
    </source>
</evidence>
<feature type="transmembrane region" description="Helical" evidence="9">
    <location>
        <begin position="80"/>
        <end position="98"/>
    </location>
</feature>
<evidence type="ECO:0000256" key="2">
    <source>
        <dbReference type="ARBA" id="ARBA00005346"/>
    </source>
</evidence>
<evidence type="ECO:0000256" key="1">
    <source>
        <dbReference type="ARBA" id="ARBA00004651"/>
    </source>
</evidence>
<dbReference type="InterPro" id="IPR050586">
    <property type="entry name" value="CPA3_Na-H_Antiporter_D"/>
</dbReference>
<sequence length="579" mass="60826">MNVLVPLPVLLPLFGAGAALALSRHPKMQRAITVAVLSAIVVLAAALMVRADQQGPQVAWIGAWTPPLGINLVADRLSALMLLVSAVVTLAVLLYSIGQGLTDDDSEAPVSIYHPTFLVLVAGVSNAFLAGDLFNLFVSFEMLLFASYVLLTLGGTATRIRAGTIYVVVNMLSSTLFLISIAAVYAATGSLNFAQLAGRLDDLPDGVSLTLQLLLLTTFAIKAAVFPLSLWLPDSYPTAPAPVTAVFAGLLTKVGVYAILRTQTLLFPDSPLSDLLMWAALVTMVVGILGAIAQSDIKRMLSFTLVSHIGYMIFGIGLATEAGISGAIFYVAHHITIQTALFLVVGLIERRAGSTALLRLGGLARLAPLLGILFFVPAMNLAGIPPMSGFLGKVGLLQAGLEVGGWLAITLVIGGTATSLLTLYAIAKTWSAAFWRTPEQAHDIAQSLAAPDPEQDSGDSGARIVRHRGHVHVGATAFGDREIAAARRVVDDESSDRDLHQLLRDGDLPSRLPAAMVGPAAALVGVSLIFTFLAGPLFRYTDRAAEDLMLRSPYLEAALNPDDTRGDPDSGARGIGGDG</sequence>
<keyword evidence="12" id="KW-1185">Reference proteome</keyword>
<evidence type="ECO:0000256" key="7">
    <source>
        <dbReference type="RuleBase" id="RU000320"/>
    </source>
</evidence>
<dbReference type="EMBL" id="BAAAHE010000007">
    <property type="protein sequence ID" value="GAA0607179.1"/>
    <property type="molecule type" value="Genomic_DNA"/>
</dbReference>
<feature type="domain" description="NADH:quinone oxidoreductase/Mrp antiporter transmembrane" evidence="10">
    <location>
        <begin position="130"/>
        <end position="414"/>
    </location>
</feature>
<dbReference type="RefSeq" id="WP_344601527.1">
    <property type="nucleotide sequence ID" value="NZ_BAAAHE010000007.1"/>
</dbReference>
<feature type="transmembrane region" description="Helical" evidence="9">
    <location>
        <begin position="360"/>
        <end position="383"/>
    </location>
</feature>
<evidence type="ECO:0000256" key="8">
    <source>
        <dbReference type="SAM" id="MobiDB-lite"/>
    </source>
</evidence>
<keyword evidence="3" id="KW-1003">Cell membrane</keyword>
<evidence type="ECO:0000256" key="3">
    <source>
        <dbReference type="ARBA" id="ARBA00022475"/>
    </source>
</evidence>
<organism evidence="11 12">
    <name type="scientific">Sporichthya brevicatena</name>
    <dbReference type="NCBI Taxonomy" id="171442"/>
    <lineage>
        <taxon>Bacteria</taxon>
        <taxon>Bacillati</taxon>
        <taxon>Actinomycetota</taxon>
        <taxon>Actinomycetes</taxon>
        <taxon>Sporichthyales</taxon>
        <taxon>Sporichthyaceae</taxon>
        <taxon>Sporichthya</taxon>
    </lineage>
</organism>
<comment type="caution">
    <text evidence="11">The sequence shown here is derived from an EMBL/GenBank/DDBJ whole genome shotgun (WGS) entry which is preliminary data.</text>
</comment>
<feature type="transmembrane region" description="Helical" evidence="9">
    <location>
        <begin position="165"/>
        <end position="187"/>
    </location>
</feature>
<feature type="transmembrane region" description="Helical" evidence="9">
    <location>
        <begin position="31"/>
        <end position="51"/>
    </location>
</feature>
<dbReference type="NCBIfam" id="NF009308">
    <property type="entry name" value="PRK12665.1"/>
    <property type="match status" value="1"/>
</dbReference>
<dbReference type="Pfam" id="PF00361">
    <property type="entry name" value="Proton_antipo_M"/>
    <property type="match status" value="1"/>
</dbReference>
<dbReference type="PRINTS" id="PR01437">
    <property type="entry name" value="NUOXDRDTASE4"/>
</dbReference>
<reference evidence="12" key="1">
    <citation type="journal article" date="2019" name="Int. J. Syst. Evol. Microbiol.">
        <title>The Global Catalogue of Microorganisms (GCM) 10K type strain sequencing project: providing services to taxonomists for standard genome sequencing and annotation.</title>
        <authorList>
            <consortium name="The Broad Institute Genomics Platform"/>
            <consortium name="The Broad Institute Genome Sequencing Center for Infectious Disease"/>
            <person name="Wu L."/>
            <person name="Ma J."/>
        </authorList>
    </citation>
    <scope>NUCLEOTIDE SEQUENCE [LARGE SCALE GENOMIC DNA]</scope>
    <source>
        <strain evidence="12">JCM 10671</strain>
    </source>
</reference>
<comment type="similarity">
    <text evidence="2">Belongs to the CPA3 antiporters (TC 2.A.63) subunit D family.</text>
</comment>
<feature type="transmembrane region" description="Helical" evidence="9">
    <location>
        <begin position="239"/>
        <end position="260"/>
    </location>
</feature>
<evidence type="ECO:0000256" key="6">
    <source>
        <dbReference type="ARBA" id="ARBA00023136"/>
    </source>
</evidence>